<dbReference type="EMBL" id="JABCRI010000006">
    <property type="protein sequence ID" value="KAF8404314.1"/>
    <property type="molecule type" value="Genomic_DNA"/>
</dbReference>
<proteinExistence type="predicted"/>
<protein>
    <submittedName>
        <fullName evidence="2">Uncharacterized protein</fullName>
    </submittedName>
</protein>
<dbReference type="OrthoDB" id="1931397at2759"/>
<gene>
    <name evidence="2" type="ORF">HHK36_009197</name>
</gene>
<dbReference type="PANTHER" id="PTHR38386:SF7">
    <property type="entry name" value="TOPOISOMERASE 1-ASSOCIATED FACTOR 1"/>
    <property type="match status" value="1"/>
</dbReference>
<sequence length="168" mass="18924">MNGYSKIKYVSTTKSRSIDFSDLFSPPHTPKPISSQSPNLTYKTQENKEINNINTKNTNTNDFFTEQENEDGVGERFGVILSRNCSVSSTSSNRIKAEKQNPATLQSAVRRAFSMRRSSSISEGYCRIHDQSEPVSSLIDDDGLNTKQTRSKKKRGKILKACKRLFGF</sequence>
<feature type="region of interest" description="Disordered" evidence="1">
    <location>
        <begin position="21"/>
        <end position="40"/>
    </location>
</feature>
<dbReference type="OMA" id="NNCEMFG"/>
<dbReference type="PANTHER" id="PTHR38386">
    <property type="entry name" value="OS05G0426900 PROTEIN"/>
    <property type="match status" value="1"/>
</dbReference>
<dbReference type="AlphaFoldDB" id="A0A835DLF4"/>
<name>A0A835DLF4_TETSI</name>
<dbReference type="Proteomes" id="UP000655225">
    <property type="component" value="Unassembled WGS sequence"/>
</dbReference>
<keyword evidence="3" id="KW-1185">Reference proteome</keyword>
<comment type="caution">
    <text evidence="2">The sequence shown here is derived from an EMBL/GenBank/DDBJ whole genome shotgun (WGS) entry which is preliminary data.</text>
</comment>
<evidence type="ECO:0000313" key="2">
    <source>
        <dbReference type="EMBL" id="KAF8404314.1"/>
    </source>
</evidence>
<reference evidence="2 3" key="1">
    <citation type="submission" date="2020-04" db="EMBL/GenBank/DDBJ databases">
        <title>Plant Genome Project.</title>
        <authorList>
            <person name="Zhang R.-G."/>
        </authorList>
    </citation>
    <scope>NUCLEOTIDE SEQUENCE [LARGE SCALE GENOMIC DNA]</scope>
    <source>
        <strain evidence="2">YNK0</strain>
        <tissue evidence="2">Leaf</tissue>
    </source>
</reference>
<accession>A0A835DLF4</accession>
<evidence type="ECO:0000313" key="3">
    <source>
        <dbReference type="Proteomes" id="UP000655225"/>
    </source>
</evidence>
<organism evidence="2 3">
    <name type="scientific">Tetracentron sinense</name>
    <name type="common">Spur-leaf</name>
    <dbReference type="NCBI Taxonomy" id="13715"/>
    <lineage>
        <taxon>Eukaryota</taxon>
        <taxon>Viridiplantae</taxon>
        <taxon>Streptophyta</taxon>
        <taxon>Embryophyta</taxon>
        <taxon>Tracheophyta</taxon>
        <taxon>Spermatophyta</taxon>
        <taxon>Magnoliopsida</taxon>
        <taxon>Trochodendrales</taxon>
        <taxon>Trochodendraceae</taxon>
        <taxon>Tetracentron</taxon>
    </lineage>
</organism>
<evidence type="ECO:0000256" key="1">
    <source>
        <dbReference type="SAM" id="MobiDB-lite"/>
    </source>
</evidence>